<accession>A0A0T5Z5X4</accession>
<sequence length="43" mass="5230">MESLQFFNLFTKHCSPYIVILHLSLIKLSYVKITWQNAFWKIQ</sequence>
<gene>
    <name evidence="1" type="ORF">Ga0076813_13231</name>
</gene>
<organism evidence="1 2">
    <name type="scientific">endosymbiont of Ridgeia piscesae</name>
    <dbReference type="NCBI Taxonomy" id="54398"/>
    <lineage>
        <taxon>Bacteria</taxon>
        <taxon>Pseudomonadati</taxon>
        <taxon>Pseudomonadota</taxon>
        <taxon>Gammaproteobacteria</taxon>
        <taxon>sulfur-oxidizing symbionts</taxon>
    </lineage>
</organism>
<dbReference type="EMBL" id="LMXI01000371">
    <property type="protein sequence ID" value="KRT58308.1"/>
    <property type="molecule type" value="Genomic_DNA"/>
</dbReference>
<reference evidence="1 2" key="1">
    <citation type="submission" date="2015-11" db="EMBL/GenBank/DDBJ databases">
        <title>The genome of Candidatus Endoriftia persephone in Ridgeia piscesae and population structure of the North Eastern Pacific vestimentiferan symbionts.</title>
        <authorList>
            <person name="Perez M."/>
            <person name="Juniper K.S."/>
        </authorList>
    </citation>
    <scope>NUCLEOTIDE SEQUENCE [LARGE SCALE GENOMIC DNA]</scope>
    <source>
        <strain evidence="1">Ind10</strain>
    </source>
</reference>
<evidence type="ECO:0000313" key="2">
    <source>
        <dbReference type="Proteomes" id="UP000051276"/>
    </source>
</evidence>
<protein>
    <submittedName>
        <fullName evidence="1">Uncharacterized protein</fullName>
    </submittedName>
</protein>
<proteinExistence type="predicted"/>
<name>A0A0T5Z5X4_9GAMM</name>
<evidence type="ECO:0000313" key="1">
    <source>
        <dbReference type="EMBL" id="KRT58308.1"/>
    </source>
</evidence>
<dbReference type="Proteomes" id="UP000051276">
    <property type="component" value="Unassembled WGS sequence"/>
</dbReference>
<dbReference type="AlphaFoldDB" id="A0A0T5Z5X4"/>
<comment type="caution">
    <text evidence="1">The sequence shown here is derived from an EMBL/GenBank/DDBJ whole genome shotgun (WGS) entry which is preliminary data.</text>
</comment>